<evidence type="ECO:0000256" key="1">
    <source>
        <dbReference type="ARBA" id="ARBA00006601"/>
    </source>
</evidence>
<dbReference type="Pfam" id="PF03720">
    <property type="entry name" value="UDPG_MGDP_dh_C"/>
    <property type="match status" value="1"/>
</dbReference>
<dbReference type="InterPro" id="IPR014026">
    <property type="entry name" value="UDP-Glc/GDP-Man_DH_dimer"/>
</dbReference>
<dbReference type="EMBL" id="CP001734">
    <property type="protein sequence ID" value="ACV69697.1"/>
    <property type="molecule type" value="Genomic_DNA"/>
</dbReference>
<dbReference type="PANTHER" id="PTHR43491">
    <property type="entry name" value="UDP-N-ACETYL-D-MANNOSAMINE DEHYDROGENASE"/>
    <property type="match status" value="1"/>
</dbReference>
<dbReference type="HOGENOM" id="CLU_023810_3_1_7"/>
<keyword evidence="2" id="KW-0560">Oxidoreductase</keyword>
<keyword evidence="8" id="KW-1185">Reference proteome</keyword>
<dbReference type="Gene3D" id="3.40.50.720">
    <property type="entry name" value="NAD(P)-binding Rossmann-like Domain"/>
    <property type="match status" value="2"/>
</dbReference>
<dbReference type="InterPro" id="IPR008927">
    <property type="entry name" value="6-PGluconate_DH-like_C_sf"/>
</dbReference>
<dbReference type="OrthoDB" id="9803238at2"/>
<comment type="similarity">
    <text evidence="1 4">Belongs to the UDP-glucose/GDP-mannose dehydrogenase family.</text>
</comment>
<gene>
    <name evidence="7" type="ordered locus">Dret_2415</name>
</gene>
<dbReference type="InterPro" id="IPR001732">
    <property type="entry name" value="UDP-Glc/GDP-Man_DH_N"/>
</dbReference>
<evidence type="ECO:0000313" key="7">
    <source>
        <dbReference type="EMBL" id="ACV69697.1"/>
    </source>
</evidence>
<dbReference type="PIRSF" id="PIRSF000124">
    <property type="entry name" value="UDPglc_GDPman_dh"/>
    <property type="match status" value="1"/>
</dbReference>
<dbReference type="SUPFAM" id="SSF48179">
    <property type="entry name" value="6-phosphogluconate dehydrogenase C-terminal domain-like"/>
    <property type="match status" value="1"/>
</dbReference>
<dbReference type="Pfam" id="PF00984">
    <property type="entry name" value="UDPG_MGDP_dh"/>
    <property type="match status" value="1"/>
</dbReference>
<dbReference type="InterPro" id="IPR014027">
    <property type="entry name" value="UDP-Glc/GDP-Man_DH_C"/>
</dbReference>
<dbReference type="InterPro" id="IPR036220">
    <property type="entry name" value="UDP-Glc/GDP-Man_DH_C_sf"/>
</dbReference>
<evidence type="ECO:0000313" key="8">
    <source>
        <dbReference type="Proteomes" id="UP000001052"/>
    </source>
</evidence>
<organism evidence="7 8">
    <name type="scientific">Desulfohalobium retbaense (strain ATCC 49708 / DSM 5692 / JCM 16813 / HR100)</name>
    <dbReference type="NCBI Taxonomy" id="485915"/>
    <lineage>
        <taxon>Bacteria</taxon>
        <taxon>Pseudomonadati</taxon>
        <taxon>Thermodesulfobacteriota</taxon>
        <taxon>Desulfovibrionia</taxon>
        <taxon>Desulfovibrionales</taxon>
        <taxon>Desulfohalobiaceae</taxon>
        <taxon>Desulfohalobium</taxon>
    </lineage>
</organism>
<keyword evidence="5" id="KW-0472">Membrane</keyword>
<dbReference type="SUPFAM" id="SSF51735">
    <property type="entry name" value="NAD(P)-binding Rossmann-fold domains"/>
    <property type="match status" value="1"/>
</dbReference>
<evidence type="ECO:0000256" key="2">
    <source>
        <dbReference type="ARBA" id="ARBA00023002"/>
    </source>
</evidence>
<dbReference type="AlphaFoldDB" id="C8X5K0"/>
<dbReference type="eggNOG" id="COG0677">
    <property type="taxonomic scope" value="Bacteria"/>
</dbReference>
<dbReference type="NCBIfam" id="TIGR03026">
    <property type="entry name" value="NDP-sugDHase"/>
    <property type="match status" value="1"/>
</dbReference>
<dbReference type="InterPro" id="IPR017476">
    <property type="entry name" value="UDP-Glc/GDP-Man"/>
</dbReference>
<keyword evidence="5" id="KW-0812">Transmembrane</keyword>
<reference evidence="8" key="1">
    <citation type="submission" date="2009-09" db="EMBL/GenBank/DDBJ databases">
        <title>The complete chromosome of Desulfohalobium retbaense DSM 5692.</title>
        <authorList>
            <consortium name="US DOE Joint Genome Institute (JGI-PGF)"/>
            <person name="Lucas S."/>
            <person name="Copeland A."/>
            <person name="Lapidus A."/>
            <person name="Glavina del Rio T."/>
            <person name="Dalin E."/>
            <person name="Tice H."/>
            <person name="Bruce D."/>
            <person name="Goodwin L."/>
            <person name="Pitluck S."/>
            <person name="Kyrpides N."/>
            <person name="Mavromatis K."/>
            <person name="Ivanova N."/>
            <person name="Mikhailova N."/>
            <person name="Munk A.C."/>
            <person name="Brettin T."/>
            <person name="Detter J.C."/>
            <person name="Han C."/>
            <person name="Tapia R."/>
            <person name="Larimer F."/>
            <person name="Land M."/>
            <person name="Hauser L."/>
            <person name="Markowitz V."/>
            <person name="Cheng J.-F."/>
            <person name="Hugenholtz P."/>
            <person name="Woyke T."/>
            <person name="Wu D."/>
            <person name="Spring S."/>
            <person name="Klenk H.-P."/>
            <person name="Eisen J.A."/>
        </authorList>
    </citation>
    <scope>NUCLEOTIDE SEQUENCE [LARGE SCALE GENOMIC DNA]</scope>
    <source>
        <strain evidence="8">DSM 5692</strain>
    </source>
</reference>
<feature type="transmembrane region" description="Helical" evidence="5">
    <location>
        <begin position="20"/>
        <end position="41"/>
    </location>
</feature>
<evidence type="ECO:0000259" key="6">
    <source>
        <dbReference type="SMART" id="SM00984"/>
    </source>
</evidence>
<proteinExistence type="inferred from homology"/>
<name>C8X5K0_DESRD</name>
<dbReference type="PIRSF" id="PIRSF500136">
    <property type="entry name" value="UDP_ManNAc_DH"/>
    <property type="match status" value="1"/>
</dbReference>
<dbReference type="GO" id="GO:0016616">
    <property type="term" value="F:oxidoreductase activity, acting on the CH-OH group of donors, NAD or NADP as acceptor"/>
    <property type="evidence" value="ECO:0007669"/>
    <property type="project" value="InterPro"/>
</dbReference>
<evidence type="ECO:0000256" key="3">
    <source>
        <dbReference type="ARBA" id="ARBA00023027"/>
    </source>
</evidence>
<dbReference type="PANTHER" id="PTHR43491:SF2">
    <property type="entry name" value="UDP-N-ACETYL-D-MANNOSAMINE DEHYDROGENASE"/>
    <property type="match status" value="1"/>
</dbReference>
<dbReference type="STRING" id="485915.Dret_2415"/>
<dbReference type="InterPro" id="IPR036291">
    <property type="entry name" value="NAD(P)-bd_dom_sf"/>
</dbReference>
<dbReference type="GO" id="GO:0016628">
    <property type="term" value="F:oxidoreductase activity, acting on the CH-CH group of donors, NAD or NADP as acceptor"/>
    <property type="evidence" value="ECO:0007669"/>
    <property type="project" value="InterPro"/>
</dbReference>
<dbReference type="Pfam" id="PF03721">
    <property type="entry name" value="UDPG_MGDP_dh_N"/>
    <property type="match status" value="1"/>
</dbReference>
<evidence type="ECO:0000256" key="4">
    <source>
        <dbReference type="PIRNR" id="PIRNR000124"/>
    </source>
</evidence>
<dbReference type="KEGG" id="drt:Dret_2415"/>
<dbReference type="SMART" id="SM00984">
    <property type="entry name" value="UDPG_MGDP_dh_C"/>
    <property type="match status" value="1"/>
</dbReference>
<feature type="domain" description="UDP-glucose/GDP-mannose dehydrogenase C-terminal" evidence="6">
    <location>
        <begin position="329"/>
        <end position="430"/>
    </location>
</feature>
<dbReference type="Proteomes" id="UP000001052">
    <property type="component" value="Chromosome"/>
</dbReference>
<protein>
    <submittedName>
        <fullName evidence="7">Nucleotide sugar dehydrogenase</fullName>
    </submittedName>
</protein>
<dbReference type="SUPFAM" id="SSF52413">
    <property type="entry name" value="UDP-glucose/GDP-mannose dehydrogenase C-terminal domain"/>
    <property type="match status" value="1"/>
</dbReference>
<dbReference type="RefSeq" id="WP_015752831.1">
    <property type="nucleotide sequence ID" value="NC_013223.1"/>
</dbReference>
<dbReference type="GO" id="GO:0000271">
    <property type="term" value="P:polysaccharide biosynthetic process"/>
    <property type="evidence" value="ECO:0007669"/>
    <property type="project" value="InterPro"/>
</dbReference>
<keyword evidence="3" id="KW-0520">NAD</keyword>
<dbReference type="InterPro" id="IPR028359">
    <property type="entry name" value="UDP_ManNAc/GlcNAc_DH"/>
</dbReference>
<sequence length="443" mass="48081">MQSQLHQLPELRLLQDKKQAVAVVGLGYVGLPLAVALARHFRVIGFDIARERVDELQAGRDSTGEIDPAVLGEVDLELTCDPEILAQATVFIVAVPTPIDANRRPDLGPTRGATRTVAGAMGPGSVVVFESTVYPGVTEEVCVPLLEEVSGLQCGRDFRVGYSPERINPGDKDNRLENIIKVVAGQDQATTDLLSDLYGSVVHAGIHKAPTIKVAEAAKVIENTQRDLNIALMNELAQMFHKMDIDTQDVLAAAGTKWNFLPFRPGLVGGHCIGVDPYYLTFKAEALGLHPQIILAGRRINDGMGAYVAQTAVKSLVQNGSPVHGARVAVLGVAFKENVPDLRNTRVVDIVHELQDYQIEVLVHDPLVSADEAREEYGLELVDWDALSDLDGLILAVGHRPYTALSPQRIAEMFASGQGLVMDVKAALDGEMLREQGLTYWRL</sequence>
<dbReference type="GO" id="GO:0051287">
    <property type="term" value="F:NAD binding"/>
    <property type="evidence" value="ECO:0007669"/>
    <property type="project" value="InterPro"/>
</dbReference>
<evidence type="ECO:0000256" key="5">
    <source>
        <dbReference type="SAM" id="Phobius"/>
    </source>
</evidence>
<accession>C8X5K0</accession>
<keyword evidence="5" id="KW-1133">Transmembrane helix</keyword>
<reference evidence="7 8" key="2">
    <citation type="journal article" date="2010" name="Stand. Genomic Sci.">
        <title>Complete genome sequence of Desulfohalobium retbaense type strain (HR(100)).</title>
        <authorList>
            <person name="Spring S."/>
            <person name="Nolan M."/>
            <person name="Lapidus A."/>
            <person name="Glavina Del Rio T."/>
            <person name="Copeland A."/>
            <person name="Tice H."/>
            <person name="Cheng J.F."/>
            <person name="Lucas S."/>
            <person name="Land M."/>
            <person name="Chen F."/>
            <person name="Bruce D."/>
            <person name="Goodwin L."/>
            <person name="Pitluck S."/>
            <person name="Ivanova N."/>
            <person name="Mavromatis K."/>
            <person name="Mikhailova N."/>
            <person name="Pati A."/>
            <person name="Chen A."/>
            <person name="Palaniappan K."/>
            <person name="Hauser L."/>
            <person name="Chang Y.J."/>
            <person name="Jeffries C.D."/>
            <person name="Munk C."/>
            <person name="Kiss H."/>
            <person name="Chain P."/>
            <person name="Han C."/>
            <person name="Brettin T."/>
            <person name="Detter J.C."/>
            <person name="Schuler E."/>
            <person name="Goker M."/>
            <person name="Rohde M."/>
            <person name="Bristow J."/>
            <person name="Eisen J.A."/>
            <person name="Markowitz V."/>
            <person name="Hugenholtz P."/>
            <person name="Kyrpides N.C."/>
            <person name="Klenk H.P."/>
        </authorList>
    </citation>
    <scope>NUCLEOTIDE SEQUENCE [LARGE SCALE GENOMIC DNA]</scope>
    <source>
        <strain evidence="7 8">DSM 5692</strain>
    </source>
</reference>